<proteinExistence type="predicted"/>
<feature type="region of interest" description="Disordered" evidence="1">
    <location>
        <begin position="37"/>
        <end position="65"/>
    </location>
</feature>
<protein>
    <submittedName>
        <fullName evidence="2">Uncharacterized protein</fullName>
    </submittedName>
</protein>
<reference evidence="2 3" key="1">
    <citation type="submission" date="2014-11" db="EMBL/GenBank/DDBJ databases">
        <title>Symbiosis island explosion on the genome of extra-slow-growing strains of soybean bradyrhizobia with massive insertion sequences.</title>
        <authorList>
            <person name="Iida T."/>
            <person name="Minamisawa K."/>
        </authorList>
    </citation>
    <scope>NUCLEOTIDE SEQUENCE [LARGE SCALE GENOMIC DNA]</scope>
    <source>
        <strain evidence="2 3">NK6</strain>
    </source>
</reference>
<accession>A0A0E4BVB6</accession>
<dbReference type="EMBL" id="AP014685">
    <property type="protein sequence ID" value="BAR61883.1"/>
    <property type="molecule type" value="Genomic_DNA"/>
</dbReference>
<gene>
    <name evidence="2" type="ORF">NK6_8736</name>
</gene>
<dbReference type="Proteomes" id="UP000063308">
    <property type="component" value="Chromosome"/>
</dbReference>
<dbReference type="AlphaFoldDB" id="A0A0E4BVB6"/>
<evidence type="ECO:0000313" key="3">
    <source>
        <dbReference type="Proteomes" id="UP000063308"/>
    </source>
</evidence>
<evidence type="ECO:0000256" key="1">
    <source>
        <dbReference type="SAM" id="MobiDB-lite"/>
    </source>
</evidence>
<organism evidence="2 3">
    <name type="scientific">Bradyrhizobium diazoefficiens</name>
    <dbReference type="NCBI Taxonomy" id="1355477"/>
    <lineage>
        <taxon>Bacteria</taxon>
        <taxon>Pseudomonadati</taxon>
        <taxon>Pseudomonadota</taxon>
        <taxon>Alphaproteobacteria</taxon>
        <taxon>Hyphomicrobiales</taxon>
        <taxon>Nitrobacteraceae</taxon>
        <taxon>Bradyrhizobium</taxon>
    </lineage>
</organism>
<sequence length="65" mass="7621">MMAPRNLRDNSWQNVSVLEDEFDNFEADETFRVNRGAGRVASRHRGEYRRKNPNNEDGYGELDFA</sequence>
<evidence type="ECO:0000313" key="2">
    <source>
        <dbReference type="EMBL" id="BAR61883.1"/>
    </source>
</evidence>
<name>A0A0E4BVB6_9BRAD</name>